<feature type="signal peptide" evidence="1">
    <location>
        <begin position="1"/>
        <end position="17"/>
    </location>
</feature>
<organism evidence="3">
    <name type="scientific">Scylla olivacea</name>
    <name type="common">Orange mud crab</name>
    <name type="synonym">Cancer olivacea</name>
    <dbReference type="NCBI Taxonomy" id="85551"/>
    <lineage>
        <taxon>Eukaryota</taxon>
        <taxon>Metazoa</taxon>
        <taxon>Ecdysozoa</taxon>
        <taxon>Arthropoda</taxon>
        <taxon>Crustacea</taxon>
        <taxon>Multicrustacea</taxon>
        <taxon>Malacostraca</taxon>
        <taxon>Eumalacostraca</taxon>
        <taxon>Eucarida</taxon>
        <taxon>Decapoda</taxon>
        <taxon>Pleocyemata</taxon>
        <taxon>Brachyura</taxon>
        <taxon>Eubrachyura</taxon>
        <taxon>Portunoidea</taxon>
        <taxon>Portunidae</taxon>
        <taxon>Portuninae</taxon>
        <taxon>Scylla</taxon>
    </lineage>
</organism>
<dbReference type="Gene3D" id="3.60.10.10">
    <property type="entry name" value="Endonuclease/exonuclease/phosphatase"/>
    <property type="match status" value="1"/>
</dbReference>
<accession>A0A0P4VNJ5</accession>
<dbReference type="SUPFAM" id="SSF56672">
    <property type="entry name" value="DNA/RNA polymerases"/>
    <property type="match status" value="1"/>
</dbReference>
<dbReference type="PROSITE" id="PS50878">
    <property type="entry name" value="RT_POL"/>
    <property type="match status" value="1"/>
</dbReference>
<dbReference type="InterPro" id="IPR005135">
    <property type="entry name" value="Endo/exonuclease/phosphatase"/>
</dbReference>
<keyword evidence="1" id="KW-0732">Signal</keyword>
<dbReference type="PANTHER" id="PTHR47510">
    <property type="entry name" value="REVERSE TRANSCRIPTASE DOMAIN-CONTAINING PROTEIN"/>
    <property type="match status" value="1"/>
</dbReference>
<feature type="domain" description="Reverse transcriptase" evidence="2">
    <location>
        <begin position="453"/>
        <end position="719"/>
    </location>
</feature>
<dbReference type="GO" id="GO:0003824">
    <property type="term" value="F:catalytic activity"/>
    <property type="evidence" value="ECO:0007669"/>
    <property type="project" value="InterPro"/>
</dbReference>
<dbReference type="InterPro" id="IPR036691">
    <property type="entry name" value="Endo/exonu/phosph_ase_sf"/>
</dbReference>
<dbReference type="EMBL" id="GDRN01111333">
    <property type="protein sequence ID" value="JAI56797.1"/>
    <property type="molecule type" value="Transcribed_RNA"/>
</dbReference>
<evidence type="ECO:0000313" key="3">
    <source>
        <dbReference type="EMBL" id="JAI56797.1"/>
    </source>
</evidence>
<reference evidence="3" key="1">
    <citation type="submission" date="2015-09" db="EMBL/GenBank/DDBJ databases">
        <title>Scylla olivacea transcriptome.</title>
        <authorList>
            <person name="Ikhwanuddin M."/>
        </authorList>
    </citation>
    <scope>NUCLEOTIDE SEQUENCE</scope>
</reference>
<dbReference type="InterPro" id="IPR043502">
    <property type="entry name" value="DNA/RNA_pol_sf"/>
</dbReference>
<dbReference type="CDD" id="cd01650">
    <property type="entry name" value="RT_nLTR_like"/>
    <property type="match status" value="1"/>
</dbReference>
<dbReference type="PANTHER" id="PTHR47510:SF3">
    <property type="entry name" value="ENDO_EXONUCLEASE_PHOSPHATASE DOMAIN-CONTAINING PROTEIN"/>
    <property type="match status" value="1"/>
</dbReference>
<feature type="chain" id="PRO_5006069960" description="Reverse transcriptase domain-containing protein" evidence="1">
    <location>
        <begin position="18"/>
        <end position="885"/>
    </location>
</feature>
<dbReference type="InterPro" id="IPR000477">
    <property type="entry name" value="RT_dom"/>
</dbReference>
<proteinExistence type="predicted"/>
<evidence type="ECO:0000256" key="1">
    <source>
        <dbReference type="SAM" id="SignalP"/>
    </source>
</evidence>
<dbReference type="GO" id="GO:0071897">
    <property type="term" value="P:DNA biosynthetic process"/>
    <property type="evidence" value="ECO:0007669"/>
    <property type="project" value="UniProtKB-ARBA"/>
</dbReference>
<name>A0A0P4VNJ5_SCYOL</name>
<evidence type="ECO:0000259" key="2">
    <source>
        <dbReference type="PROSITE" id="PS50878"/>
    </source>
</evidence>
<dbReference type="Pfam" id="PF03372">
    <property type="entry name" value="Exo_endo_phos"/>
    <property type="match status" value="1"/>
</dbReference>
<protein>
    <recommendedName>
        <fullName evidence="2">Reverse transcriptase domain-containing protein</fullName>
    </recommendedName>
</protein>
<dbReference type="AlphaFoldDB" id="A0A0P4VNJ5"/>
<dbReference type="SUPFAM" id="SSF56219">
    <property type="entry name" value="DNase I-like"/>
    <property type="match status" value="1"/>
</dbReference>
<dbReference type="Pfam" id="PF00078">
    <property type="entry name" value="RVT_1"/>
    <property type="match status" value="1"/>
</dbReference>
<sequence length="885" mass="99807">MWYSLPSLLLFNATSLANKMDELIVTVSSTCADIVAVTEAWQIVPEVCTMQDYQLYHHLRSGRRGGGVAVFCRSALSPSHLPVDIPAGVEALWVRVTPPCHPSNTASIIVCVVYHPPRAATAQLLTAHIIDTADALRVRYPAAKLVICGDFNRLDINDILHQLHLTQVVDFPTHQQAILDLILTDLGQQYSPPKPLPPMGRSTHLSILWTPTPTTSTPRSAVTRTHRPMPDSAMREFGQWVTQHPWTEVLDVEDVHLKWQNYVATTTEAFHRYFPAESVTVHTSDAPWMTPRIKRLMRQRTWAFHSCPVLYRKLRNRVIREIKAAKASYYPDKIHHLKLTNNRQWYAKIKALCGLQKHTSSLPCTSHLPANLAAQEMNDHFAAICQTFPPLHTTPLPAYLPAPSPPHTVQAMDVFKRILKFKPRSTTPTDLPIKIYKEFAVELATPLCSIINASLSQHSCPADWKTSYVTPIPKTSSPQSLNDLRPVSITPIPSFICEDFVYDWAYTKTCYTVDIRQFGNIKATSTSHYLTSFLEFIHSHLDKRNTSLAVAFVDFKKAFDLVDHTVVISKAVSLGLPPNLIAWLADFLTGRRQAVRYQGSVSNFQQLTCGVPQGTKMGPLCFLLLINDALTDTPHRWKYVDDCTVGVPVSTKNPDYSPLQAILERLQTWTEESRMTINHSKTVVMHFCTSSVPVPPPQLTVGPHPLQVVHCAKLLGVTVDDQLTWKQHVASTVRSATYRLYMLRRLRSLGTPTDELRGVYLTFILPKLMYASPAWSSSLTHTQQLQLESVQKRACRVILGPAYTTYDEALTTLSLSRLSTRHREALEKFGRGLLHHPRLRNMLPPDAPRPVRATRHHNKITPLKAPRTDRYRLSAIPTMVRAINQ</sequence>